<keyword evidence="1" id="KW-1133">Transmembrane helix</keyword>
<keyword evidence="1" id="KW-0472">Membrane</keyword>
<accession>A0ABV8P011</accession>
<reference evidence="3" key="1">
    <citation type="journal article" date="2019" name="Int. J. Syst. Evol. Microbiol.">
        <title>The Global Catalogue of Microorganisms (GCM) 10K type strain sequencing project: providing services to taxonomists for standard genome sequencing and annotation.</title>
        <authorList>
            <consortium name="The Broad Institute Genomics Platform"/>
            <consortium name="The Broad Institute Genome Sequencing Center for Infectious Disease"/>
            <person name="Wu L."/>
            <person name="Ma J."/>
        </authorList>
    </citation>
    <scope>NUCLEOTIDE SEQUENCE [LARGE SCALE GENOMIC DNA]</scope>
    <source>
        <strain evidence="3">LMG 24813</strain>
    </source>
</reference>
<dbReference type="Proteomes" id="UP001595848">
    <property type="component" value="Unassembled WGS sequence"/>
</dbReference>
<evidence type="ECO:0000256" key="1">
    <source>
        <dbReference type="SAM" id="Phobius"/>
    </source>
</evidence>
<comment type="caution">
    <text evidence="2">The sequence shown here is derived from an EMBL/GenBank/DDBJ whole genome shotgun (WGS) entry which is preliminary data.</text>
</comment>
<sequence>MSPLDYYADALLRPDDPSRGMNGSDAHNETRMILARSIEHGRVTEQDRPYLVKLIAQRASVDQAVAQQRLTRISDQARQAEQQARVAADTARKAAAAFSLWAFASLLIGAFVASLAATVGGRARDR</sequence>
<keyword evidence="1" id="KW-0812">Transmembrane</keyword>
<evidence type="ECO:0000313" key="2">
    <source>
        <dbReference type="EMBL" id="MFC4201906.1"/>
    </source>
</evidence>
<feature type="transmembrane region" description="Helical" evidence="1">
    <location>
        <begin position="98"/>
        <end position="120"/>
    </location>
</feature>
<proteinExistence type="predicted"/>
<dbReference type="EMBL" id="JBHSBV010000004">
    <property type="protein sequence ID" value="MFC4201906.1"/>
    <property type="molecule type" value="Genomic_DNA"/>
</dbReference>
<name>A0ABV8P011_9BURK</name>
<protein>
    <submittedName>
        <fullName evidence="2">Uncharacterized protein</fullName>
    </submittedName>
</protein>
<dbReference type="RefSeq" id="WP_217964831.1">
    <property type="nucleotide sequence ID" value="NZ_JAHTBN010000004.1"/>
</dbReference>
<keyword evidence="3" id="KW-1185">Reference proteome</keyword>
<gene>
    <name evidence="2" type="ORF">ACFOY1_13180</name>
</gene>
<evidence type="ECO:0000313" key="3">
    <source>
        <dbReference type="Proteomes" id="UP001595848"/>
    </source>
</evidence>
<organism evidence="2 3">
    <name type="scientific">Candidimonas humi</name>
    <dbReference type="NCBI Taxonomy" id="683355"/>
    <lineage>
        <taxon>Bacteria</taxon>
        <taxon>Pseudomonadati</taxon>
        <taxon>Pseudomonadota</taxon>
        <taxon>Betaproteobacteria</taxon>
        <taxon>Burkholderiales</taxon>
        <taxon>Alcaligenaceae</taxon>
        <taxon>Candidimonas</taxon>
    </lineage>
</organism>